<feature type="domain" description="HPt" evidence="10">
    <location>
        <begin position="253"/>
        <end position="357"/>
    </location>
</feature>
<dbReference type="PROSITE" id="PS50110">
    <property type="entry name" value="RESPONSE_REGULATORY"/>
    <property type="match status" value="3"/>
</dbReference>
<dbReference type="InterPro" id="IPR001789">
    <property type="entry name" value="Sig_transdc_resp-reg_receiver"/>
</dbReference>
<evidence type="ECO:0000256" key="5">
    <source>
        <dbReference type="ARBA" id="ARBA00023163"/>
    </source>
</evidence>
<dbReference type="SUPFAM" id="SSF46894">
    <property type="entry name" value="C-terminal effector domain of the bipartite response regulators"/>
    <property type="match status" value="1"/>
</dbReference>
<dbReference type="GO" id="GO:0000156">
    <property type="term" value="F:phosphorelay response regulator activity"/>
    <property type="evidence" value="ECO:0007669"/>
    <property type="project" value="TreeGrafter"/>
</dbReference>
<dbReference type="PATRIC" id="fig|272123.3.peg.4558"/>
<keyword evidence="4 8" id="KW-0238">DNA-binding</keyword>
<feature type="modified residue" description="Phosphohistidine" evidence="6">
    <location>
        <position position="297"/>
    </location>
</feature>
<dbReference type="InterPro" id="IPR039420">
    <property type="entry name" value="WalR-like"/>
</dbReference>
<dbReference type="GO" id="GO:0006355">
    <property type="term" value="P:regulation of DNA-templated transcription"/>
    <property type="evidence" value="ECO:0007669"/>
    <property type="project" value="InterPro"/>
</dbReference>
<evidence type="ECO:0000259" key="11">
    <source>
        <dbReference type="PROSITE" id="PS51755"/>
    </source>
</evidence>
<dbReference type="RefSeq" id="WP_015216183.1">
    <property type="nucleotide sequence ID" value="NC_019771.1"/>
</dbReference>
<dbReference type="STRING" id="272123.Anacy_4200"/>
<sequence>MKILLVEDDQLTSSAITSNLIAHHYTVNLAIDGQAGLELATTYEYDLILLDLMLPKLDGISVCKQLRSQGYHSPILLLTAKDSTTDRVMGLDAGADDYMVKPCNIDELMARVRALLRRGKAIPSSVIVWENVYFDSVNSEVTCQDKLLHLTPKEYCLLELFLLNPKRIFSRSAILEKLWDFADTPGEETVSTHIKCLRQKLKAAGSSDPIETVHGLGYKLKPPSLLQASDTAVILSGNIQKPEKSYQQRVKSSTYKIWEKFKDKFAEQFAVLEQVSDLLAVEKLTPELQQQAQYQAHKLAGSLGIFGLIQGSEIARELENLLEPQIKIEELQSQQIFKLVKMLASEIHKKPELESKSDQISYSPLILIVDDDLILAERIRIEAIAWGLRVEIATDLDVARKAITQNPPNIVLLDLNFPSSTETGLTLLKQLTQQIPKIPVLTFTGKGNLTDRLEVASLGGCLFLQKPLPTYEILKAVTEILNRSQSKSAHRVMVVDDDLTALSHISSLLLPLGLEVIVLNNSKHFWDVLRDNNPDILVLDQEMPDFSGLDLCKVVRNDPKWYNLPIIFWSIHTKESDLDQAFTVGADDYISKSTDITELTTRIIRRLKRVEI</sequence>
<dbReference type="InterPro" id="IPR016032">
    <property type="entry name" value="Sig_transdc_resp-reg_C-effctor"/>
</dbReference>
<dbReference type="CDD" id="cd19935">
    <property type="entry name" value="REC_OmpR_CusR-like"/>
    <property type="match status" value="1"/>
</dbReference>
<feature type="modified residue" description="4-aspartylphosphate" evidence="7">
    <location>
        <position position="51"/>
    </location>
</feature>
<dbReference type="PANTHER" id="PTHR48111">
    <property type="entry name" value="REGULATOR OF RPOS"/>
    <property type="match status" value="1"/>
</dbReference>
<dbReference type="eggNOG" id="COG3706">
    <property type="taxonomic scope" value="Bacteria"/>
</dbReference>
<evidence type="ECO:0000256" key="2">
    <source>
        <dbReference type="ARBA" id="ARBA00023012"/>
    </source>
</evidence>
<dbReference type="Proteomes" id="UP000010474">
    <property type="component" value="Chromosome"/>
</dbReference>
<dbReference type="SMART" id="SM00862">
    <property type="entry name" value="Trans_reg_C"/>
    <property type="match status" value="1"/>
</dbReference>
<dbReference type="PROSITE" id="PS51755">
    <property type="entry name" value="OMPR_PHOB"/>
    <property type="match status" value="1"/>
</dbReference>
<dbReference type="PANTHER" id="PTHR48111:SF15">
    <property type="entry name" value="OMPR SUBFAMILY"/>
    <property type="match status" value="1"/>
</dbReference>
<evidence type="ECO:0000256" key="6">
    <source>
        <dbReference type="PROSITE-ProRule" id="PRU00110"/>
    </source>
</evidence>
<evidence type="ECO:0000259" key="9">
    <source>
        <dbReference type="PROSITE" id="PS50110"/>
    </source>
</evidence>
<dbReference type="CDD" id="cd00156">
    <property type="entry name" value="REC"/>
    <property type="match status" value="2"/>
</dbReference>
<dbReference type="Pfam" id="PF00072">
    <property type="entry name" value="Response_reg"/>
    <property type="match status" value="3"/>
</dbReference>
<accession>K9ZK32</accession>
<feature type="domain" description="Response regulatory" evidence="9">
    <location>
        <begin position="2"/>
        <end position="116"/>
    </location>
</feature>
<reference evidence="13" key="1">
    <citation type="journal article" date="2013" name="Proc. Natl. Acad. Sci. U.S.A.">
        <title>Improving the coverage of the cyanobacterial phylum using diversity-driven genome sequencing.</title>
        <authorList>
            <person name="Shih P.M."/>
            <person name="Wu D."/>
            <person name="Latifi A."/>
            <person name="Axen S.D."/>
            <person name="Fewer D.P."/>
            <person name="Talla E."/>
            <person name="Calteau A."/>
            <person name="Cai F."/>
            <person name="Tandeau de Marsac N."/>
            <person name="Rippka R."/>
            <person name="Herdman M."/>
            <person name="Sivonen K."/>
            <person name="Coursin T."/>
            <person name="Laurent T."/>
            <person name="Goodwin L."/>
            <person name="Nolan M."/>
            <person name="Davenport K.W."/>
            <person name="Han C.S."/>
            <person name="Rubin E.M."/>
            <person name="Eisen J.A."/>
            <person name="Woyke T."/>
            <person name="Gugger M."/>
            <person name="Kerfeld C.A."/>
        </authorList>
    </citation>
    <scope>NUCLEOTIDE SEQUENCE [LARGE SCALE GENOMIC DNA]</scope>
    <source>
        <strain evidence="13">ATCC 27899 / PCC 7122</strain>
    </source>
</reference>
<evidence type="ECO:0000256" key="4">
    <source>
        <dbReference type="ARBA" id="ARBA00023125"/>
    </source>
</evidence>
<keyword evidence="5" id="KW-0804">Transcription</keyword>
<keyword evidence="1 7" id="KW-0597">Phosphoprotein</keyword>
<evidence type="ECO:0000313" key="12">
    <source>
        <dbReference type="EMBL" id="AFZ59566.1"/>
    </source>
</evidence>
<evidence type="ECO:0000256" key="8">
    <source>
        <dbReference type="PROSITE-ProRule" id="PRU01091"/>
    </source>
</evidence>
<name>K9ZK32_ANACC</name>
<evidence type="ECO:0000256" key="1">
    <source>
        <dbReference type="ARBA" id="ARBA00022553"/>
    </source>
</evidence>
<protein>
    <submittedName>
        <fullName evidence="12">Multi-component transcriptional regulator, winged helix family</fullName>
    </submittedName>
</protein>
<dbReference type="eggNOG" id="COG2198">
    <property type="taxonomic scope" value="Bacteria"/>
</dbReference>
<dbReference type="EMBL" id="CP003659">
    <property type="protein sequence ID" value="AFZ59566.1"/>
    <property type="molecule type" value="Genomic_DNA"/>
</dbReference>
<dbReference type="PROSITE" id="PS50894">
    <property type="entry name" value="HPT"/>
    <property type="match status" value="1"/>
</dbReference>
<feature type="modified residue" description="4-aspartylphosphate" evidence="7">
    <location>
        <position position="414"/>
    </location>
</feature>
<dbReference type="InterPro" id="IPR036641">
    <property type="entry name" value="HPT_dom_sf"/>
</dbReference>
<evidence type="ECO:0000259" key="10">
    <source>
        <dbReference type="PROSITE" id="PS50894"/>
    </source>
</evidence>
<dbReference type="Gene3D" id="1.20.120.160">
    <property type="entry name" value="HPT domain"/>
    <property type="match status" value="1"/>
</dbReference>
<dbReference type="GO" id="GO:0032993">
    <property type="term" value="C:protein-DNA complex"/>
    <property type="evidence" value="ECO:0007669"/>
    <property type="project" value="TreeGrafter"/>
</dbReference>
<dbReference type="SUPFAM" id="SSF52172">
    <property type="entry name" value="CheY-like"/>
    <property type="match status" value="3"/>
</dbReference>
<feature type="domain" description="Response regulatory" evidence="9">
    <location>
        <begin position="365"/>
        <end position="481"/>
    </location>
</feature>
<dbReference type="eggNOG" id="COG0745">
    <property type="taxonomic scope" value="Bacteria"/>
</dbReference>
<dbReference type="HOGENOM" id="CLU_000445_11_38_3"/>
<feature type="DNA-binding region" description="OmpR/PhoB-type" evidence="8">
    <location>
        <begin position="124"/>
        <end position="222"/>
    </location>
</feature>
<dbReference type="GO" id="GO:0005829">
    <property type="term" value="C:cytosol"/>
    <property type="evidence" value="ECO:0007669"/>
    <property type="project" value="TreeGrafter"/>
</dbReference>
<feature type="modified residue" description="4-aspartylphosphate" evidence="7">
    <location>
        <position position="540"/>
    </location>
</feature>
<dbReference type="OrthoDB" id="442759at2"/>
<dbReference type="SMART" id="SM00448">
    <property type="entry name" value="REC"/>
    <property type="match status" value="3"/>
</dbReference>
<dbReference type="Pfam" id="PF01627">
    <property type="entry name" value="Hpt"/>
    <property type="match status" value="1"/>
</dbReference>
<dbReference type="Pfam" id="PF00486">
    <property type="entry name" value="Trans_reg_C"/>
    <property type="match status" value="1"/>
</dbReference>
<feature type="domain" description="OmpR/PhoB-type" evidence="11">
    <location>
        <begin position="124"/>
        <end position="222"/>
    </location>
</feature>
<feature type="domain" description="Response regulatory" evidence="9">
    <location>
        <begin position="491"/>
        <end position="607"/>
    </location>
</feature>
<dbReference type="KEGG" id="acy:Anacy_4200"/>
<dbReference type="Gene3D" id="1.10.10.10">
    <property type="entry name" value="Winged helix-like DNA-binding domain superfamily/Winged helix DNA-binding domain"/>
    <property type="match status" value="1"/>
</dbReference>
<proteinExistence type="predicted"/>
<organism evidence="12 13">
    <name type="scientific">Anabaena cylindrica (strain ATCC 27899 / PCC 7122)</name>
    <dbReference type="NCBI Taxonomy" id="272123"/>
    <lineage>
        <taxon>Bacteria</taxon>
        <taxon>Bacillati</taxon>
        <taxon>Cyanobacteriota</taxon>
        <taxon>Cyanophyceae</taxon>
        <taxon>Nostocales</taxon>
        <taxon>Nostocaceae</taxon>
        <taxon>Anabaena</taxon>
    </lineage>
</organism>
<keyword evidence="2" id="KW-0902">Two-component regulatory system</keyword>
<dbReference type="InterPro" id="IPR011006">
    <property type="entry name" value="CheY-like_superfamily"/>
</dbReference>
<dbReference type="InterPro" id="IPR001867">
    <property type="entry name" value="OmpR/PhoB-type_DNA-bd"/>
</dbReference>
<keyword evidence="3" id="KW-0805">Transcription regulation</keyword>
<dbReference type="GO" id="GO:0000976">
    <property type="term" value="F:transcription cis-regulatory region binding"/>
    <property type="evidence" value="ECO:0007669"/>
    <property type="project" value="TreeGrafter"/>
</dbReference>
<dbReference type="AlphaFoldDB" id="K9ZK32"/>
<dbReference type="InterPro" id="IPR008207">
    <property type="entry name" value="Sig_transdc_His_kin_Hpt_dom"/>
</dbReference>
<dbReference type="CDD" id="cd00383">
    <property type="entry name" value="trans_reg_C"/>
    <property type="match status" value="1"/>
</dbReference>
<gene>
    <name evidence="12" type="ordered locus">Anacy_4200</name>
</gene>
<dbReference type="SUPFAM" id="SSF47226">
    <property type="entry name" value="Histidine-containing phosphotransfer domain, HPT domain"/>
    <property type="match status" value="1"/>
</dbReference>
<dbReference type="InterPro" id="IPR036388">
    <property type="entry name" value="WH-like_DNA-bd_sf"/>
</dbReference>
<evidence type="ECO:0000256" key="3">
    <source>
        <dbReference type="ARBA" id="ARBA00023015"/>
    </source>
</evidence>
<dbReference type="FunFam" id="3.40.50.2300:FF:000001">
    <property type="entry name" value="DNA-binding response regulator PhoB"/>
    <property type="match status" value="1"/>
</dbReference>
<evidence type="ECO:0000256" key="7">
    <source>
        <dbReference type="PROSITE-ProRule" id="PRU00169"/>
    </source>
</evidence>
<keyword evidence="13" id="KW-1185">Reference proteome</keyword>
<dbReference type="Gene3D" id="3.40.50.2300">
    <property type="match status" value="3"/>
</dbReference>
<evidence type="ECO:0000313" key="13">
    <source>
        <dbReference type="Proteomes" id="UP000010474"/>
    </source>
</evidence>